<organism evidence="1 2">
    <name type="scientific">Porites evermanni</name>
    <dbReference type="NCBI Taxonomy" id="104178"/>
    <lineage>
        <taxon>Eukaryota</taxon>
        <taxon>Metazoa</taxon>
        <taxon>Cnidaria</taxon>
        <taxon>Anthozoa</taxon>
        <taxon>Hexacorallia</taxon>
        <taxon>Scleractinia</taxon>
        <taxon>Fungiina</taxon>
        <taxon>Poritidae</taxon>
        <taxon>Porites</taxon>
    </lineage>
</organism>
<comment type="caution">
    <text evidence="1">The sequence shown here is derived from an EMBL/GenBank/DDBJ whole genome shotgun (WGS) entry which is preliminary data.</text>
</comment>
<reference evidence="1 2" key="1">
    <citation type="submission" date="2022-05" db="EMBL/GenBank/DDBJ databases">
        <authorList>
            <consortium name="Genoscope - CEA"/>
            <person name="William W."/>
        </authorList>
    </citation>
    <scope>NUCLEOTIDE SEQUENCE [LARGE SCALE GENOMIC DNA]</scope>
</reference>
<sequence length="77" mass="9043">MWQISIGEGFDICPGQEEYLYENEWTPTEEDFKLFDERKHQCCQGIKFSSLNSRTRPSQESCGKESCFFEDGSILYL</sequence>
<keyword evidence="2" id="KW-1185">Reference proteome</keyword>
<dbReference type="EMBL" id="CALNXI010000256">
    <property type="protein sequence ID" value="CAH3023338.1"/>
    <property type="molecule type" value="Genomic_DNA"/>
</dbReference>
<protein>
    <submittedName>
        <fullName evidence="1">Uncharacterized protein</fullName>
    </submittedName>
</protein>
<accession>A0ABN8M6R9</accession>
<dbReference type="Proteomes" id="UP001159427">
    <property type="component" value="Unassembled WGS sequence"/>
</dbReference>
<evidence type="ECO:0000313" key="2">
    <source>
        <dbReference type="Proteomes" id="UP001159427"/>
    </source>
</evidence>
<gene>
    <name evidence="1" type="ORF">PEVE_00018906</name>
</gene>
<name>A0ABN8M6R9_9CNID</name>
<proteinExistence type="predicted"/>
<evidence type="ECO:0000313" key="1">
    <source>
        <dbReference type="EMBL" id="CAH3023338.1"/>
    </source>
</evidence>